<keyword evidence="4" id="KW-1185">Reference proteome</keyword>
<dbReference type="Proteomes" id="UP000827284">
    <property type="component" value="Unassembled WGS sequence"/>
</dbReference>
<protein>
    <recommendedName>
        <fullName evidence="2">Ndc10 domain-containing protein</fullName>
    </recommendedName>
</protein>
<gene>
    <name evidence="3" type="ORF">EMPS_00151</name>
</gene>
<reference evidence="3" key="1">
    <citation type="submission" date="2021-11" db="EMBL/GenBank/DDBJ databases">
        <authorList>
            <person name="Herlambang A."/>
            <person name="Guo Y."/>
            <person name="Takashima Y."/>
            <person name="Nishizawa T."/>
        </authorList>
    </citation>
    <scope>NUCLEOTIDE SEQUENCE</scope>
    <source>
        <strain evidence="3">E1425</strain>
    </source>
</reference>
<feature type="compositionally biased region" description="Low complexity" evidence="1">
    <location>
        <begin position="914"/>
        <end position="942"/>
    </location>
</feature>
<feature type="compositionally biased region" description="Basic and acidic residues" evidence="1">
    <location>
        <begin position="878"/>
        <end position="888"/>
    </location>
</feature>
<feature type="domain" description="Ndc10" evidence="2">
    <location>
        <begin position="483"/>
        <end position="727"/>
    </location>
</feature>
<name>A0A9P3GZJ4_9FUNG</name>
<comment type="caution">
    <text evidence="3">The sequence shown here is derived from an EMBL/GenBank/DDBJ whole genome shotgun (WGS) entry which is preliminary data.</text>
</comment>
<feature type="compositionally biased region" description="Acidic residues" evidence="1">
    <location>
        <begin position="386"/>
        <end position="398"/>
    </location>
</feature>
<dbReference type="OrthoDB" id="2415218at2759"/>
<dbReference type="InterPro" id="IPR038279">
    <property type="entry name" value="Ndc10_dom2_sf"/>
</dbReference>
<sequence>MRIMLSLSDTRSSLRKALCSSSFPADFIMPRKAPTSVNNEGPVGDNARQQASVSGPGTTDSPAKRRGRPPKATVATRTSTVLSTESLDPVPTEKTMAASAADLSTLSAPFSEAVPASQSFDPASTPPATSAIAHVSSTRPFETTEQETSDFPDAVEIEIAAAVATGRGKRRQEETQPDDAAINEKRAKKPILKLTEVTTGPPSSANGWNKPPFSPSAFDDQASISLTEEVVLAKRKESARVVLEDILNRPPTKTIQAYKTYFKLWKTFCDMNYDGDSTVSPTRMLKFFEKVVFERKVRKVVNPNAGYSGQIGIAAPGAGLREGRKAARNKELDTRASNTMSSPMATSADVPAQSGPLPLDVSTEVAINEEEAVDRENVNISRSEDEPGSEAEAEDLSVEEQSSTDAVAESLISSITDKNKGEKDAYGNTIILVPVGHEAVDMARKALIFLWKEQCSRLAPLPSIEPNPRKDIPLMRAIEDYEVKLVCTVGGFAFYMFERFEVEKEPLPDFSKPDEWHRVTILVGGSVKDRVDPSSSHFRLLSLDPKTQNDSTSAVMRSCQVYSLKVTRTGRRAGLVEAYNLGLGLEDIRHLGRWSMGQMEAVNAPRNPVNGAFAMAHFQNEPYFVERDLVTPPLELQRKIFSWIEKTFDVDHPELRDSWIEDCQSQMKAIDPTEPTEDDLHYMPPRSDSNEKTGEDLVQSAAVDRKAFLQLLVRLRRVILQDAVIFRRKDSQGRTLTNSLITSRPDIFESPLFLKFEADLLAAIEKRRQHVNLLPREITVDVEVVVGAVNGLADKVQQLAMTTSALQATLNHDQTQDLAREQLRHLQELMRSSMEFYRRTEMALWAMSVTMPLPPLQRPQQQGEHPQQQQGEHPQQQRGEHPQQRPGEHLPSGPDQQQDHGPGLIYFQPPPQQQPHLQQTSPQQQRLDPTSLQQHLHQQQSPNLLHSQWIQSLAHPPRDSWWPQPLVHTFSDRPLARPRLSLKCKSKRSLKEVYHDYLVADNGMLGDDRTHRRRKALFRDIEKLQKKSDKDMSAFLDELDKDLKAAASVKAFTTTIRERAANI</sequence>
<proteinExistence type="predicted"/>
<feature type="compositionally biased region" description="Polar residues" evidence="1">
    <location>
        <begin position="75"/>
        <end position="86"/>
    </location>
</feature>
<feature type="compositionally biased region" description="Low complexity" evidence="1">
    <location>
        <begin position="858"/>
        <end position="877"/>
    </location>
</feature>
<dbReference type="Pfam" id="PF16787">
    <property type="entry name" value="NDC10_II"/>
    <property type="match status" value="1"/>
</dbReference>
<evidence type="ECO:0000313" key="4">
    <source>
        <dbReference type="Proteomes" id="UP000827284"/>
    </source>
</evidence>
<dbReference type="EMBL" id="BQFW01000001">
    <property type="protein sequence ID" value="GJJ67805.1"/>
    <property type="molecule type" value="Genomic_DNA"/>
</dbReference>
<feature type="region of interest" description="Disordered" evidence="1">
    <location>
        <begin position="28"/>
        <end position="92"/>
    </location>
</feature>
<feature type="region of interest" description="Disordered" evidence="1">
    <location>
        <begin position="370"/>
        <end position="407"/>
    </location>
</feature>
<feature type="compositionally biased region" description="Polar residues" evidence="1">
    <location>
        <begin position="196"/>
        <end position="207"/>
    </location>
</feature>
<accession>A0A9P3GZJ4</accession>
<organism evidence="3 4">
    <name type="scientific">Entomortierella parvispora</name>
    <dbReference type="NCBI Taxonomy" id="205924"/>
    <lineage>
        <taxon>Eukaryota</taxon>
        <taxon>Fungi</taxon>
        <taxon>Fungi incertae sedis</taxon>
        <taxon>Mucoromycota</taxon>
        <taxon>Mortierellomycotina</taxon>
        <taxon>Mortierellomycetes</taxon>
        <taxon>Mortierellales</taxon>
        <taxon>Mortierellaceae</taxon>
        <taxon>Entomortierella</taxon>
    </lineage>
</organism>
<evidence type="ECO:0000259" key="2">
    <source>
        <dbReference type="Pfam" id="PF16787"/>
    </source>
</evidence>
<feature type="region of interest" description="Disordered" evidence="1">
    <location>
        <begin position="671"/>
        <end position="693"/>
    </location>
</feature>
<dbReference type="GO" id="GO:0003677">
    <property type="term" value="F:DNA binding"/>
    <property type="evidence" value="ECO:0007669"/>
    <property type="project" value="InterPro"/>
</dbReference>
<feature type="region of interest" description="Disordered" evidence="1">
    <location>
        <begin position="333"/>
        <end position="358"/>
    </location>
</feature>
<reference evidence="3" key="2">
    <citation type="journal article" date="2022" name="Microbiol. Resour. Announc.">
        <title>Whole-Genome Sequence of Entomortierella parvispora E1425, a Mucoromycotan Fungus Associated with Burkholderiaceae-Related Endosymbiotic Bacteria.</title>
        <authorList>
            <person name="Herlambang A."/>
            <person name="Guo Y."/>
            <person name="Takashima Y."/>
            <person name="Narisawa K."/>
            <person name="Ohta H."/>
            <person name="Nishizawa T."/>
        </authorList>
    </citation>
    <scope>NUCLEOTIDE SEQUENCE</scope>
    <source>
        <strain evidence="3">E1425</strain>
    </source>
</reference>
<dbReference type="AlphaFoldDB" id="A0A9P3GZJ4"/>
<feature type="compositionally biased region" description="Basic and acidic residues" evidence="1">
    <location>
        <begin position="374"/>
        <end position="385"/>
    </location>
</feature>
<feature type="compositionally biased region" description="Polar residues" evidence="1">
    <location>
        <begin position="47"/>
        <end position="61"/>
    </location>
</feature>
<evidence type="ECO:0000313" key="3">
    <source>
        <dbReference type="EMBL" id="GJJ67805.1"/>
    </source>
</evidence>
<feature type="compositionally biased region" description="Polar residues" evidence="1">
    <location>
        <begin position="335"/>
        <end position="345"/>
    </location>
</feature>
<feature type="region of interest" description="Disordered" evidence="1">
    <location>
        <begin position="165"/>
        <end position="216"/>
    </location>
</feature>
<dbReference type="InterPro" id="IPR031872">
    <property type="entry name" value="NDC10_II"/>
</dbReference>
<evidence type="ECO:0000256" key="1">
    <source>
        <dbReference type="SAM" id="MobiDB-lite"/>
    </source>
</evidence>
<feature type="region of interest" description="Disordered" evidence="1">
    <location>
        <begin position="853"/>
        <end position="942"/>
    </location>
</feature>
<dbReference type="Gene3D" id="1.10.443.20">
    <property type="entry name" value="Centromere DNA-binding protein complex CBF3 subunit, domain 2"/>
    <property type="match status" value="1"/>
</dbReference>